<gene>
    <name evidence="1" type="ORF">KFK09_002490</name>
</gene>
<protein>
    <submittedName>
        <fullName evidence="1">Uncharacterized protein</fullName>
    </submittedName>
</protein>
<keyword evidence="2" id="KW-1185">Reference proteome</keyword>
<dbReference type="AlphaFoldDB" id="A0A8T3C1G5"/>
<evidence type="ECO:0000313" key="1">
    <source>
        <dbReference type="EMBL" id="KAI0526897.1"/>
    </source>
</evidence>
<reference evidence="1" key="1">
    <citation type="journal article" date="2022" name="Front. Genet.">
        <title>Chromosome-Scale Assembly of the Dendrobium nobile Genome Provides Insights Into the Molecular Mechanism of the Biosynthesis of the Medicinal Active Ingredient of Dendrobium.</title>
        <authorList>
            <person name="Xu Q."/>
            <person name="Niu S.-C."/>
            <person name="Li K.-L."/>
            <person name="Zheng P.-J."/>
            <person name="Zhang X.-J."/>
            <person name="Jia Y."/>
            <person name="Liu Y."/>
            <person name="Niu Y.-X."/>
            <person name="Yu L.-H."/>
            <person name="Chen D.-F."/>
            <person name="Zhang G.-Q."/>
        </authorList>
    </citation>
    <scope>NUCLEOTIDE SEQUENCE</scope>
    <source>
        <tissue evidence="1">Leaf</tissue>
    </source>
</reference>
<dbReference type="Proteomes" id="UP000829196">
    <property type="component" value="Unassembled WGS sequence"/>
</dbReference>
<accession>A0A8T3C1G5</accession>
<comment type="caution">
    <text evidence="1">The sequence shown here is derived from an EMBL/GenBank/DDBJ whole genome shotgun (WGS) entry which is preliminary data.</text>
</comment>
<organism evidence="1 2">
    <name type="scientific">Dendrobium nobile</name>
    <name type="common">Orchid</name>
    <dbReference type="NCBI Taxonomy" id="94219"/>
    <lineage>
        <taxon>Eukaryota</taxon>
        <taxon>Viridiplantae</taxon>
        <taxon>Streptophyta</taxon>
        <taxon>Embryophyta</taxon>
        <taxon>Tracheophyta</taxon>
        <taxon>Spermatophyta</taxon>
        <taxon>Magnoliopsida</taxon>
        <taxon>Liliopsida</taxon>
        <taxon>Asparagales</taxon>
        <taxon>Orchidaceae</taxon>
        <taxon>Epidendroideae</taxon>
        <taxon>Malaxideae</taxon>
        <taxon>Dendrobiinae</taxon>
        <taxon>Dendrobium</taxon>
    </lineage>
</organism>
<name>A0A8T3C1G5_DENNO</name>
<dbReference type="EMBL" id="JAGYWB010000003">
    <property type="protein sequence ID" value="KAI0526897.1"/>
    <property type="molecule type" value="Genomic_DNA"/>
</dbReference>
<sequence>MCLKESFPNLDEMENRIFFRNLKSKSSNIESLREEGKKTKLAISIFERKQVQEVMAIVSSLIKYYWLRTESTTYFKLYQPENYKIHS</sequence>
<dbReference type="SMR" id="A0A8T3C1G5"/>
<evidence type="ECO:0000313" key="2">
    <source>
        <dbReference type="Proteomes" id="UP000829196"/>
    </source>
</evidence>
<proteinExistence type="predicted"/>